<dbReference type="Gene3D" id="3.10.129.10">
    <property type="entry name" value="Hotdog Thioesterase"/>
    <property type="match status" value="1"/>
</dbReference>
<evidence type="ECO:0000313" key="2">
    <source>
        <dbReference type="Proteomes" id="UP001221757"/>
    </source>
</evidence>
<keyword evidence="2" id="KW-1185">Reference proteome</keyword>
<dbReference type="SUPFAM" id="SSF54637">
    <property type="entry name" value="Thioesterase/thiol ester dehydrase-isomerase"/>
    <property type="match status" value="1"/>
</dbReference>
<gene>
    <name evidence="1" type="ORF">B0H17DRAFT_1140843</name>
</gene>
<organism evidence="1 2">
    <name type="scientific">Mycena rosella</name>
    <name type="common">Pink bonnet</name>
    <name type="synonym">Agaricus rosellus</name>
    <dbReference type="NCBI Taxonomy" id="1033263"/>
    <lineage>
        <taxon>Eukaryota</taxon>
        <taxon>Fungi</taxon>
        <taxon>Dikarya</taxon>
        <taxon>Basidiomycota</taxon>
        <taxon>Agaricomycotina</taxon>
        <taxon>Agaricomycetes</taxon>
        <taxon>Agaricomycetidae</taxon>
        <taxon>Agaricales</taxon>
        <taxon>Marasmiineae</taxon>
        <taxon>Mycenaceae</taxon>
        <taxon>Mycena</taxon>
    </lineage>
</organism>
<dbReference type="InterPro" id="IPR029069">
    <property type="entry name" value="HotDog_dom_sf"/>
</dbReference>
<sequence length="207" mass="22854">MAPPALSPTLAFLYSVPTPPNTVISNIRGNTSDDEKLMAVKGFWHFASAEESFCIDIGQRIRMVELNIDDCIGQCIVVHEVEVTRDMCNYWGVLHGTCSAYIADACCASSLYILGARLGIDARGMTRSMELVWSNPAPLFYRGTLLQIISTAKIDENTRSSGCEMKDKKSGKMCATSTQSLGPMKRLVKLGCEIFWRFSPATYAFLD</sequence>
<name>A0AAD7D0X0_MYCRO</name>
<evidence type="ECO:0000313" key="1">
    <source>
        <dbReference type="EMBL" id="KAJ7673503.1"/>
    </source>
</evidence>
<dbReference type="AlphaFoldDB" id="A0AAD7D0X0"/>
<proteinExistence type="predicted"/>
<accession>A0AAD7D0X0</accession>
<dbReference type="Proteomes" id="UP001221757">
    <property type="component" value="Unassembled WGS sequence"/>
</dbReference>
<reference evidence="1" key="1">
    <citation type="submission" date="2023-03" db="EMBL/GenBank/DDBJ databases">
        <title>Massive genome expansion in bonnet fungi (Mycena s.s.) driven by repeated elements and novel gene families across ecological guilds.</title>
        <authorList>
            <consortium name="Lawrence Berkeley National Laboratory"/>
            <person name="Harder C.B."/>
            <person name="Miyauchi S."/>
            <person name="Viragh M."/>
            <person name="Kuo A."/>
            <person name="Thoen E."/>
            <person name="Andreopoulos B."/>
            <person name="Lu D."/>
            <person name="Skrede I."/>
            <person name="Drula E."/>
            <person name="Henrissat B."/>
            <person name="Morin E."/>
            <person name="Kohler A."/>
            <person name="Barry K."/>
            <person name="LaButti K."/>
            <person name="Morin E."/>
            <person name="Salamov A."/>
            <person name="Lipzen A."/>
            <person name="Mereny Z."/>
            <person name="Hegedus B."/>
            <person name="Baldrian P."/>
            <person name="Stursova M."/>
            <person name="Weitz H."/>
            <person name="Taylor A."/>
            <person name="Grigoriev I.V."/>
            <person name="Nagy L.G."/>
            <person name="Martin F."/>
            <person name="Kauserud H."/>
        </authorList>
    </citation>
    <scope>NUCLEOTIDE SEQUENCE</scope>
    <source>
        <strain evidence="1">CBHHK067</strain>
    </source>
</reference>
<protein>
    <submittedName>
        <fullName evidence="1">Uncharacterized protein</fullName>
    </submittedName>
</protein>
<comment type="caution">
    <text evidence="1">The sequence shown here is derived from an EMBL/GenBank/DDBJ whole genome shotgun (WGS) entry which is preliminary data.</text>
</comment>
<dbReference type="EMBL" id="JARKIE010000161">
    <property type="protein sequence ID" value="KAJ7673503.1"/>
    <property type="molecule type" value="Genomic_DNA"/>
</dbReference>